<dbReference type="Pfam" id="PF00378">
    <property type="entry name" value="ECH_1"/>
    <property type="match status" value="1"/>
</dbReference>
<organism evidence="4 5">
    <name type="scientific">Paraburkholderia saeva</name>
    <dbReference type="NCBI Taxonomy" id="2777537"/>
    <lineage>
        <taxon>Bacteria</taxon>
        <taxon>Pseudomonadati</taxon>
        <taxon>Pseudomonadota</taxon>
        <taxon>Betaproteobacteria</taxon>
        <taxon>Burkholderiales</taxon>
        <taxon>Burkholderiaceae</taxon>
        <taxon>Paraburkholderia</taxon>
    </lineage>
</organism>
<accession>A0A9N8RSB0</accession>
<evidence type="ECO:0000313" key="4">
    <source>
        <dbReference type="EMBL" id="CAG4887005.1"/>
    </source>
</evidence>
<keyword evidence="3" id="KW-0472">Membrane</keyword>
<dbReference type="CDD" id="cd06558">
    <property type="entry name" value="crotonase-like"/>
    <property type="match status" value="1"/>
</dbReference>
<proteinExistence type="inferred from homology"/>
<gene>
    <name evidence="4" type="primary">caiD_1</name>
    <name evidence="4" type="ORF">LMG31841_00313</name>
</gene>
<evidence type="ECO:0000256" key="2">
    <source>
        <dbReference type="RuleBase" id="RU003707"/>
    </source>
</evidence>
<keyword evidence="3" id="KW-1133">Transmembrane helix</keyword>
<dbReference type="Gene3D" id="3.90.226.10">
    <property type="entry name" value="2-enoyl-CoA Hydratase, Chain A, domain 1"/>
    <property type="match status" value="1"/>
</dbReference>
<dbReference type="Proteomes" id="UP000789704">
    <property type="component" value="Unassembled WGS sequence"/>
</dbReference>
<comment type="caution">
    <text evidence="4">The sequence shown here is derived from an EMBL/GenBank/DDBJ whole genome shotgun (WGS) entry which is preliminary data.</text>
</comment>
<dbReference type="PANTHER" id="PTHR43802:SF1">
    <property type="entry name" value="IP11341P-RELATED"/>
    <property type="match status" value="1"/>
</dbReference>
<sequence length="256" mass="27417">MTSATDLQLSHDGHVARITLTRPPQNFVDTATIEQLVNMLAALDEDDTCRAVVLQSGVDVFCAGADFSAAPGGGAPGDPAVFYGHAMKLFRTRKPIIAAVAGAAVGAGLGLALVADFRVSCAEARFSANFNRLGIHPGFGMSVTLPRVVGEQRAAELFFTGRRITGKEALEIGLIDHLVPQADVSAQARELAREIALSAPLAVETTRATLRRGLAERIAEVNQRELEVQHSQFRSEDFREGVAAMSARRAPVFQRR</sequence>
<reference evidence="4" key="1">
    <citation type="submission" date="2021-04" db="EMBL/GenBank/DDBJ databases">
        <authorList>
            <person name="Vanwijnsberghe S."/>
        </authorList>
    </citation>
    <scope>NUCLEOTIDE SEQUENCE</scope>
    <source>
        <strain evidence="4">LMG 31841</strain>
    </source>
</reference>
<dbReference type="InterPro" id="IPR018376">
    <property type="entry name" value="Enoyl-CoA_hyd/isom_CS"/>
</dbReference>
<comment type="similarity">
    <text evidence="1 2">Belongs to the enoyl-CoA hydratase/isomerase family.</text>
</comment>
<dbReference type="GO" id="GO:0016829">
    <property type="term" value="F:lyase activity"/>
    <property type="evidence" value="ECO:0007669"/>
    <property type="project" value="UniProtKB-KW"/>
</dbReference>
<dbReference type="SUPFAM" id="SSF52096">
    <property type="entry name" value="ClpP/crotonase"/>
    <property type="match status" value="1"/>
</dbReference>
<evidence type="ECO:0000313" key="5">
    <source>
        <dbReference type="Proteomes" id="UP000789704"/>
    </source>
</evidence>
<feature type="transmembrane region" description="Helical" evidence="3">
    <location>
        <begin position="96"/>
        <end position="115"/>
    </location>
</feature>
<evidence type="ECO:0000256" key="3">
    <source>
        <dbReference type="SAM" id="Phobius"/>
    </source>
</evidence>
<dbReference type="AlphaFoldDB" id="A0A9N8RSB0"/>
<dbReference type="RefSeq" id="WP_228874389.1">
    <property type="nucleotide sequence ID" value="NZ_CAJQYZ010000001.1"/>
</dbReference>
<dbReference type="EMBL" id="CAJQZC010000001">
    <property type="protein sequence ID" value="CAG4887005.1"/>
    <property type="molecule type" value="Genomic_DNA"/>
</dbReference>
<evidence type="ECO:0000256" key="1">
    <source>
        <dbReference type="ARBA" id="ARBA00005254"/>
    </source>
</evidence>
<keyword evidence="4" id="KW-0456">Lyase</keyword>
<protein>
    <submittedName>
        <fullName evidence="4">Carnitinyl-CoA dehydratase</fullName>
        <ecNumber evidence="4">4.2.1.149</ecNumber>
    </submittedName>
</protein>
<dbReference type="PROSITE" id="PS00166">
    <property type="entry name" value="ENOYL_COA_HYDRATASE"/>
    <property type="match status" value="1"/>
</dbReference>
<dbReference type="EC" id="4.2.1.149" evidence="4"/>
<keyword evidence="3" id="KW-0812">Transmembrane</keyword>
<keyword evidence="5" id="KW-1185">Reference proteome</keyword>
<dbReference type="PANTHER" id="PTHR43802">
    <property type="entry name" value="ENOYL-COA HYDRATASE"/>
    <property type="match status" value="1"/>
</dbReference>
<name>A0A9N8RSB0_9BURK</name>
<dbReference type="InterPro" id="IPR001753">
    <property type="entry name" value="Enoyl-CoA_hydra/iso"/>
</dbReference>
<dbReference type="InterPro" id="IPR029045">
    <property type="entry name" value="ClpP/crotonase-like_dom_sf"/>
</dbReference>